<proteinExistence type="predicted"/>
<evidence type="ECO:0000313" key="3">
    <source>
        <dbReference type="Proteomes" id="UP001521184"/>
    </source>
</evidence>
<organism evidence="2 3">
    <name type="scientific">Diplodia intermedia</name>
    <dbReference type="NCBI Taxonomy" id="856260"/>
    <lineage>
        <taxon>Eukaryota</taxon>
        <taxon>Fungi</taxon>
        <taxon>Dikarya</taxon>
        <taxon>Ascomycota</taxon>
        <taxon>Pezizomycotina</taxon>
        <taxon>Dothideomycetes</taxon>
        <taxon>Dothideomycetes incertae sedis</taxon>
        <taxon>Botryosphaeriales</taxon>
        <taxon>Botryosphaeriaceae</taxon>
        <taxon>Diplodia</taxon>
    </lineage>
</organism>
<feature type="domain" description="F-box" evidence="1">
    <location>
        <begin position="2"/>
        <end position="48"/>
    </location>
</feature>
<evidence type="ECO:0000259" key="1">
    <source>
        <dbReference type="PROSITE" id="PS50181"/>
    </source>
</evidence>
<dbReference type="EMBL" id="JAKEKT020000001">
    <property type="protein sequence ID" value="KAL1652252.1"/>
    <property type="molecule type" value="Genomic_DNA"/>
</dbReference>
<dbReference type="InterPro" id="IPR036322">
    <property type="entry name" value="WD40_repeat_dom_sf"/>
</dbReference>
<dbReference type="Gene3D" id="2.130.10.10">
    <property type="entry name" value="YVTN repeat-like/Quinoprotein amine dehydrogenase"/>
    <property type="match status" value="1"/>
</dbReference>
<dbReference type="InterPro" id="IPR015943">
    <property type="entry name" value="WD40/YVTN_repeat-like_dom_sf"/>
</dbReference>
<protein>
    <recommendedName>
        <fullName evidence="1">F-box domain-containing protein</fullName>
    </recommendedName>
</protein>
<reference evidence="2 3" key="1">
    <citation type="journal article" date="2023" name="Plant Dis.">
        <title>First Report of Diplodia intermedia Causing Canker and Dieback Diseases on Apple Trees in Canada.</title>
        <authorList>
            <person name="Ellouze W."/>
            <person name="Ilyukhin E."/>
            <person name="Sulman M."/>
            <person name="Ali S."/>
        </authorList>
    </citation>
    <scope>NUCLEOTIDE SEQUENCE [LARGE SCALE GENOMIC DNA]</scope>
    <source>
        <strain evidence="2 3">M45-28</strain>
    </source>
</reference>
<evidence type="ECO:0000313" key="2">
    <source>
        <dbReference type="EMBL" id="KAL1652252.1"/>
    </source>
</evidence>
<dbReference type="SUPFAM" id="SSF50978">
    <property type="entry name" value="WD40 repeat-like"/>
    <property type="match status" value="1"/>
</dbReference>
<dbReference type="SUPFAM" id="SSF81383">
    <property type="entry name" value="F-box domain"/>
    <property type="match status" value="1"/>
</dbReference>
<name>A0ABR3U6L8_9PEZI</name>
<accession>A0ABR3U6L8</accession>
<dbReference type="InterPro" id="IPR001810">
    <property type="entry name" value="F-box_dom"/>
</dbReference>
<comment type="caution">
    <text evidence="2">The sequence shown here is derived from an EMBL/GenBank/DDBJ whole genome shotgun (WGS) entry which is preliminary data.</text>
</comment>
<keyword evidence="3" id="KW-1185">Reference proteome</keyword>
<dbReference type="InterPro" id="IPR036047">
    <property type="entry name" value="F-box-like_dom_sf"/>
</dbReference>
<dbReference type="Proteomes" id="UP001521184">
    <property type="component" value="Unassembled WGS sequence"/>
</dbReference>
<gene>
    <name evidence="2" type="ORF">SLS58_000379</name>
</gene>
<dbReference type="PROSITE" id="PS50181">
    <property type="entry name" value="FBOX"/>
    <property type="match status" value="1"/>
</dbReference>
<sequence>MPTALEELPVELLAHVITYFSTAQALRDLSLTCRKLHAFIEHEGWKIFLRSRFPSYPTINQPARLLAHSLTTLSRNWDRKAFVGRYIVPSGSIVSLNTGLPLTEWKRPRGQTMGFQPSLDSYEELSGGSDYGRREILAWGAGTDLLIRAKESGPATERLWEQVSQQDRQHYFDQYHHRTSWFTFKIPGAFEGRDDITCVNILRPAQRSATPHPDAEQVILGTANGDLNLVTFTLDDPPAWRREIYNTDGRPVKAIHVSSSSKNPLLAAGFADSSVALYPVHKTADTVEPISHLQPLSKHHTPSRIWSTRFLSAETLAVGLGPSTEPVHVYEITPSGFSESPIRKFGIDGTAWGAVDRVDVTTDGEPRQSSVYPISPLPLPHSDKNDPNVFLSGGYDGIVRLHDMRSPSAYESCYWDPTDDGAVYALQTIARERLVVGSSRHSIIKFFDMRVSAGRAFQYAHVGGAHGREGGKIGNGIRTDEETRAEWHGSHYGWNLFLINPRNHFRHNQRRNDRRSINSPVYTLTSPSPFSPSVYAGVENNVVQLDFTSIADRHPDPMFQHSLVRMGKHKTVNLQKSWNPRGDVLNLASYEQGTSGAMRLRVQAGVGKYEGTLEGWDERWRDSSDL</sequence>